<dbReference type="SUPFAM" id="SSF81606">
    <property type="entry name" value="PP2C-like"/>
    <property type="match status" value="1"/>
</dbReference>
<dbReference type="InterPro" id="IPR036457">
    <property type="entry name" value="PPM-type-like_dom_sf"/>
</dbReference>
<evidence type="ECO:0000313" key="5">
    <source>
        <dbReference type="Proteomes" id="UP001291926"/>
    </source>
</evidence>
<dbReference type="Proteomes" id="UP001291926">
    <property type="component" value="Unassembled WGS sequence"/>
</dbReference>
<sequence>MLAEHSDGSILFRFGDPSEIVENVKPEDPKTVNEGKEEYKYNSVKVFDGDHEREVIIKKPKREIKDSSLNEVANESSSNIMNDESISVFVDREKESSDELSEGTNEIGLPFFDSSVDKQVSSTPILDIKNTGYEDEGPNKEDAYSSQENVIVSDKISEVKNSTEVTLQNTSVEVKNELDELLSPPPRLEPVTSLFEEAQIHTDVSVDSEPQNEIKEDSKETCLSKEAECSNLEVMVQNVVTGNGNEYDKDETLSKSPEFDEATNLSTWAEAYTCITGIGIPNAIFKHDMIQLVTEPKLDEETGNDTVEESLQIDQLIVKDGSESDTVQLMKVVSPQLEAGPVLYEETGTLEELRKKIASSSEESECQSLQVSVQNVVVGNESESDKNDIMAESTQVEEAINLSTETEDSSIVGIAIPNEILEYGMGNEGESDKVELMKVSTQVLYEETGNENLEELQEDDDDDDGVESPVTLTESPQNLVSETERTADDDNDELVEASKNEVTELEYTESATKSVEVETTDQFVLSSGAALLPHPSKVLTGGEDAYFVAGETWLGVADGVSQWSLQGTSPGVYAQDLIRKCEKLVSDSDDNSMNRPVDLLNLGVSQTRSLGSSTVLIAKLDGEALHVANIGDSGFIVLRHGTVYKRCSPMLHVFHFPLHIERGDDPSHLAEVYQVDLEEEDVIITATDGLFDNLYDEEISSIVLKSLAADRKLGEIAELLGRKAQEVGGSESSRSPFGDNAKAAGYVRYRGGKLDDVTVIVSLVKRQSNSQTM</sequence>
<accession>A0ABR0CKZ2</accession>
<evidence type="ECO:0000256" key="1">
    <source>
        <dbReference type="RuleBase" id="RU366020"/>
    </source>
</evidence>
<keyword evidence="1" id="KW-0479">Metal-binding</keyword>
<feature type="compositionally biased region" description="Polar residues" evidence="2">
    <location>
        <begin position="470"/>
        <end position="481"/>
    </location>
</feature>
<evidence type="ECO:0000259" key="3">
    <source>
        <dbReference type="PROSITE" id="PS51746"/>
    </source>
</evidence>
<dbReference type="EMBL" id="JAYDYQ010002688">
    <property type="protein sequence ID" value="KAK4476888.1"/>
    <property type="molecule type" value="Genomic_DNA"/>
</dbReference>
<feature type="region of interest" description="Disordered" evidence="2">
    <location>
        <begin position="453"/>
        <end position="490"/>
    </location>
</feature>
<dbReference type="SMART" id="SM00331">
    <property type="entry name" value="PP2C_SIG"/>
    <property type="match status" value="1"/>
</dbReference>
<comment type="cofactor">
    <cofactor evidence="1">
        <name>Mn(2+)</name>
        <dbReference type="ChEBI" id="CHEBI:29035"/>
    </cofactor>
</comment>
<keyword evidence="1" id="KW-0904">Protein phosphatase</keyword>
<dbReference type="PANTHER" id="PTHR12320">
    <property type="entry name" value="PROTEIN PHOSPHATASE 2C"/>
    <property type="match status" value="1"/>
</dbReference>
<protein>
    <recommendedName>
        <fullName evidence="1">Protein phosphatase</fullName>
        <ecNumber evidence="1">3.1.3.16</ecNumber>
    </recommendedName>
</protein>
<dbReference type="SMART" id="SM00332">
    <property type="entry name" value="PP2Cc"/>
    <property type="match status" value="1"/>
</dbReference>
<organism evidence="4 5">
    <name type="scientific">Penstemon davidsonii</name>
    <dbReference type="NCBI Taxonomy" id="160366"/>
    <lineage>
        <taxon>Eukaryota</taxon>
        <taxon>Viridiplantae</taxon>
        <taxon>Streptophyta</taxon>
        <taxon>Embryophyta</taxon>
        <taxon>Tracheophyta</taxon>
        <taxon>Spermatophyta</taxon>
        <taxon>Magnoliopsida</taxon>
        <taxon>eudicotyledons</taxon>
        <taxon>Gunneridae</taxon>
        <taxon>Pentapetalae</taxon>
        <taxon>asterids</taxon>
        <taxon>lamiids</taxon>
        <taxon>Lamiales</taxon>
        <taxon>Plantaginaceae</taxon>
        <taxon>Cheloneae</taxon>
        <taxon>Penstemon</taxon>
    </lineage>
</organism>
<evidence type="ECO:0000256" key="2">
    <source>
        <dbReference type="SAM" id="MobiDB-lite"/>
    </source>
</evidence>
<name>A0ABR0CKZ2_9LAMI</name>
<dbReference type="PROSITE" id="PS51746">
    <property type="entry name" value="PPM_2"/>
    <property type="match status" value="1"/>
</dbReference>
<comment type="catalytic activity">
    <reaction evidence="1">
        <text>O-phospho-L-seryl-[protein] + H2O = L-seryl-[protein] + phosphate</text>
        <dbReference type="Rhea" id="RHEA:20629"/>
        <dbReference type="Rhea" id="RHEA-COMP:9863"/>
        <dbReference type="Rhea" id="RHEA-COMP:11604"/>
        <dbReference type="ChEBI" id="CHEBI:15377"/>
        <dbReference type="ChEBI" id="CHEBI:29999"/>
        <dbReference type="ChEBI" id="CHEBI:43474"/>
        <dbReference type="ChEBI" id="CHEBI:83421"/>
        <dbReference type="EC" id="3.1.3.16"/>
    </reaction>
</comment>
<gene>
    <name evidence="4" type="ORF">RD792_016052</name>
</gene>
<proteinExistence type="inferred from homology"/>
<dbReference type="Gene3D" id="3.60.40.10">
    <property type="entry name" value="PPM-type phosphatase domain"/>
    <property type="match status" value="1"/>
</dbReference>
<keyword evidence="1" id="KW-0464">Manganese</keyword>
<evidence type="ECO:0000313" key="4">
    <source>
        <dbReference type="EMBL" id="KAK4476888.1"/>
    </source>
</evidence>
<keyword evidence="1" id="KW-0378">Hydrolase</keyword>
<comment type="catalytic activity">
    <reaction evidence="1">
        <text>O-phospho-L-threonyl-[protein] + H2O = L-threonyl-[protein] + phosphate</text>
        <dbReference type="Rhea" id="RHEA:47004"/>
        <dbReference type="Rhea" id="RHEA-COMP:11060"/>
        <dbReference type="Rhea" id="RHEA-COMP:11605"/>
        <dbReference type="ChEBI" id="CHEBI:15377"/>
        <dbReference type="ChEBI" id="CHEBI:30013"/>
        <dbReference type="ChEBI" id="CHEBI:43474"/>
        <dbReference type="ChEBI" id="CHEBI:61977"/>
        <dbReference type="EC" id="3.1.3.16"/>
    </reaction>
</comment>
<dbReference type="InterPro" id="IPR039123">
    <property type="entry name" value="PPTC7"/>
</dbReference>
<feature type="compositionally biased region" description="Acidic residues" evidence="2">
    <location>
        <begin position="453"/>
        <end position="466"/>
    </location>
</feature>
<keyword evidence="5" id="KW-1185">Reference proteome</keyword>
<dbReference type="PANTHER" id="PTHR12320:SF1">
    <property type="entry name" value="PROTEIN PHOSPHATASE PTC7 HOMOLOG"/>
    <property type="match status" value="1"/>
</dbReference>
<reference evidence="4 5" key="1">
    <citation type="journal article" date="2023" name="bioRxiv">
        <title>Genome report: Whole genome sequence and annotation of Penstemon davidsonii.</title>
        <authorList>
            <person name="Ostevik K.L."/>
            <person name="Alabady M."/>
            <person name="Zhang M."/>
            <person name="Rausher M.D."/>
        </authorList>
    </citation>
    <scope>NUCLEOTIDE SEQUENCE [LARGE SCALE GENOMIC DNA]</scope>
    <source>
        <strain evidence="4">DNT005</strain>
        <tissue evidence="4">Whole leaf</tissue>
    </source>
</reference>
<comment type="similarity">
    <text evidence="1">Belongs to the PP2C family.</text>
</comment>
<keyword evidence="1" id="KW-0460">Magnesium</keyword>
<feature type="domain" description="PPM-type phosphatase" evidence="3">
    <location>
        <begin position="526"/>
        <end position="764"/>
    </location>
</feature>
<dbReference type="InterPro" id="IPR001932">
    <property type="entry name" value="PPM-type_phosphatase-like_dom"/>
</dbReference>
<dbReference type="EC" id="3.1.3.16" evidence="1"/>
<comment type="cofactor">
    <cofactor evidence="1">
        <name>Mg(2+)</name>
        <dbReference type="ChEBI" id="CHEBI:18420"/>
    </cofactor>
</comment>
<comment type="caution">
    <text evidence="4">The sequence shown here is derived from an EMBL/GenBank/DDBJ whole genome shotgun (WGS) entry which is preliminary data.</text>
</comment>